<evidence type="ECO:0000256" key="1">
    <source>
        <dbReference type="SAM" id="Coils"/>
    </source>
</evidence>
<evidence type="ECO:0000313" key="3">
    <source>
        <dbReference type="Proteomes" id="UP001176961"/>
    </source>
</evidence>
<proteinExistence type="predicted"/>
<organism evidence="2 3">
    <name type="scientific">Cylicocyclus nassatus</name>
    <name type="common">Nematode worm</name>
    <dbReference type="NCBI Taxonomy" id="53992"/>
    <lineage>
        <taxon>Eukaryota</taxon>
        <taxon>Metazoa</taxon>
        <taxon>Ecdysozoa</taxon>
        <taxon>Nematoda</taxon>
        <taxon>Chromadorea</taxon>
        <taxon>Rhabditida</taxon>
        <taxon>Rhabditina</taxon>
        <taxon>Rhabditomorpha</taxon>
        <taxon>Strongyloidea</taxon>
        <taxon>Strongylidae</taxon>
        <taxon>Cylicocyclus</taxon>
    </lineage>
</organism>
<dbReference type="PANTHER" id="PTHR21588:SF18">
    <property type="entry name" value="MICOS COMPLEX SUBUNIT MIC19"/>
    <property type="match status" value="1"/>
</dbReference>
<dbReference type="GO" id="GO:0007007">
    <property type="term" value="P:inner mitochondrial membrane organization"/>
    <property type="evidence" value="ECO:0007669"/>
    <property type="project" value="TreeGrafter"/>
</dbReference>
<gene>
    <name evidence="2" type="ORF">CYNAS_LOCUS20420</name>
</gene>
<dbReference type="PROSITE" id="PS51808">
    <property type="entry name" value="CHCH"/>
    <property type="match status" value="1"/>
</dbReference>
<dbReference type="PANTHER" id="PTHR21588">
    <property type="entry name" value="COILED-COIL-HELIX-COILED-COIL-HELIX DOMAIN CONTAINING 6"/>
    <property type="match status" value="1"/>
</dbReference>
<feature type="coiled-coil region" evidence="1">
    <location>
        <begin position="63"/>
        <end position="100"/>
    </location>
</feature>
<sequence length="184" mass="21251">MCSSVFVVTGGFLLSCCNPHTPQMGTAQSQERPEVIRIDRSEIPEEYKTVGVSSDVVRRVNAHSRFRGDAEQLRDELAREREEKARLRQEMLNLSDLQQRKTSDTSMPPLPDDIEERKKIFDETVERVQEKFFAYHRENVCADNEKEIMECLKANPGRILQCAHLTDSYEKCVADFRQEVLKGN</sequence>
<dbReference type="InterPro" id="IPR052632">
    <property type="entry name" value="MICOS_subunit_Mic19"/>
</dbReference>
<reference evidence="2" key="1">
    <citation type="submission" date="2023-07" db="EMBL/GenBank/DDBJ databases">
        <authorList>
            <consortium name="CYATHOMIX"/>
        </authorList>
    </citation>
    <scope>NUCLEOTIDE SEQUENCE</scope>
    <source>
        <strain evidence="2">N/A</strain>
    </source>
</reference>
<dbReference type="GO" id="GO:0061617">
    <property type="term" value="C:MICOS complex"/>
    <property type="evidence" value="ECO:0007669"/>
    <property type="project" value="TreeGrafter"/>
</dbReference>
<comment type="caution">
    <text evidence="2">The sequence shown here is derived from an EMBL/GenBank/DDBJ whole genome shotgun (WGS) entry which is preliminary data.</text>
</comment>
<accession>A0AA36MGI4</accession>
<evidence type="ECO:0008006" key="4">
    <source>
        <dbReference type="Google" id="ProtNLM"/>
    </source>
</evidence>
<evidence type="ECO:0000313" key="2">
    <source>
        <dbReference type="EMBL" id="CAJ0608437.1"/>
    </source>
</evidence>
<keyword evidence="3" id="KW-1185">Reference proteome</keyword>
<dbReference type="AlphaFoldDB" id="A0AA36MGI4"/>
<dbReference type="EMBL" id="CATQJL010000316">
    <property type="protein sequence ID" value="CAJ0608437.1"/>
    <property type="molecule type" value="Genomic_DNA"/>
</dbReference>
<keyword evidence="1" id="KW-0175">Coiled coil</keyword>
<dbReference type="Proteomes" id="UP001176961">
    <property type="component" value="Unassembled WGS sequence"/>
</dbReference>
<protein>
    <recommendedName>
        <fullName evidence="4">MICOS complex subunit MIC19</fullName>
    </recommendedName>
</protein>
<name>A0AA36MGI4_CYLNA</name>